<dbReference type="AlphaFoldDB" id="A0A5P1FGZ8"/>
<feature type="region of interest" description="Disordered" evidence="1">
    <location>
        <begin position="89"/>
        <end position="110"/>
    </location>
</feature>
<proteinExistence type="predicted"/>
<feature type="compositionally biased region" description="Basic and acidic residues" evidence="1">
    <location>
        <begin position="7"/>
        <end position="23"/>
    </location>
</feature>
<feature type="region of interest" description="Disordered" evidence="1">
    <location>
        <begin position="1"/>
        <end position="27"/>
    </location>
</feature>
<protein>
    <submittedName>
        <fullName evidence="2">Uncharacterized protein</fullName>
    </submittedName>
</protein>
<dbReference type="EMBL" id="CM007383">
    <property type="protein sequence ID" value="ONK76687.1"/>
    <property type="molecule type" value="Genomic_DNA"/>
</dbReference>
<accession>A0A5P1FGZ8</accession>
<evidence type="ECO:0000313" key="2">
    <source>
        <dbReference type="EMBL" id="ONK76687.1"/>
    </source>
</evidence>
<keyword evidence="3" id="KW-1185">Reference proteome</keyword>
<gene>
    <name evidence="2" type="ORF">A4U43_C03F31050</name>
</gene>
<dbReference type="Proteomes" id="UP000243459">
    <property type="component" value="Chromosome 3"/>
</dbReference>
<reference evidence="3" key="1">
    <citation type="journal article" date="2017" name="Nat. Commun.">
        <title>The asparagus genome sheds light on the origin and evolution of a young Y chromosome.</title>
        <authorList>
            <person name="Harkess A."/>
            <person name="Zhou J."/>
            <person name="Xu C."/>
            <person name="Bowers J.E."/>
            <person name="Van der Hulst R."/>
            <person name="Ayyampalayam S."/>
            <person name="Mercati F."/>
            <person name="Riccardi P."/>
            <person name="McKain M.R."/>
            <person name="Kakrana A."/>
            <person name="Tang H."/>
            <person name="Ray J."/>
            <person name="Groenendijk J."/>
            <person name="Arikit S."/>
            <person name="Mathioni S.M."/>
            <person name="Nakano M."/>
            <person name="Shan H."/>
            <person name="Telgmann-Rauber A."/>
            <person name="Kanno A."/>
            <person name="Yue Z."/>
            <person name="Chen H."/>
            <person name="Li W."/>
            <person name="Chen Y."/>
            <person name="Xu X."/>
            <person name="Zhang Y."/>
            <person name="Luo S."/>
            <person name="Chen H."/>
            <person name="Gao J."/>
            <person name="Mao Z."/>
            <person name="Pires J.C."/>
            <person name="Luo M."/>
            <person name="Kudrna D."/>
            <person name="Wing R.A."/>
            <person name="Meyers B.C."/>
            <person name="Yi K."/>
            <person name="Kong H."/>
            <person name="Lavrijsen P."/>
            <person name="Sunseri F."/>
            <person name="Falavigna A."/>
            <person name="Ye Y."/>
            <person name="Leebens-Mack J.H."/>
            <person name="Chen G."/>
        </authorList>
    </citation>
    <scope>NUCLEOTIDE SEQUENCE [LARGE SCALE GENOMIC DNA]</scope>
    <source>
        <strain evidence="3">cv. DH0086</strain>
    </source>
</reference>
<dbReference type="Gramene" id="ONK76687">
    <property type="protein sequence ID" value="ONK76687"/>
    <property type="gene ID" value="A4U43_C03F31050"/>
</dbReference>
<sequence>MGGPSVRRSESTCRGKEPIKEEMTPPAGLEYPFLHNVTEIREEEWDEVVPHRDIEGRPSICSKIYGWMEQVRTEYLKLLGEVASLRADRGVNSERATETPALSASEVDGLRRELEESKRKVKRLDEALQKRDHTLA</sequence>
<organism evidence="2 3">
    <name type="scientific">Asparagus officinalis</name>
    <name type="common">Garden asparagus</name>
    <dbReference type="NCBI Taxonomy" id="4686"/>
    <lineage>
        <taxon>Eukaryota</taxon>
        <taxon>Viridiplantae</taxon>
        <taxon>Streptophyta</taxon>
        <taxon>Embryophyta</taxon>
        <taxon>Tracheophyta</taxon>
        <taxon>Spermatophyta</taxon>
        <taxon>Magnoliopsida</taxon>
        <taxon>Liliopsida</taxon>
        <taxon>Asparagales</taxon>
        <taxon>Asparagaceae</taxon>
        <taxon>Asparagoideae</taxon>
        <taxon>Asparagus</taxon>
    </lineage>
</organism>
<name>A0A5P1FGZ8_ASPOF</name>
<evidence type="ECO:0000256" key="1">
    <source>
        <dbReference type="SAM" id="MobiDB-lite"/>
    </source>
</evidence>
<evidence type="ECO:0000313" key="3">
    <source>
        <dbReference type="Proteomes" id="UP000243459"/>
    </source>
</evidence>